<comment type="caution">
    <text evidence="2">The sequence shown here is derived from an EMBL/GenBank/DDBJ whole genome shotgun (WGS) entry which is preliminary data.</text>
</comment>
<accession>A0A8J6NT23</accession>
<dbReference type="Proteomes" id="UP000605201">
    <property type="component" value="Unassembled WGS sequence"/>
</dbReference>
<evidence type="ECO:0000313" key="2">
    <source>
        <dbReference type="EMBL" id="MBC8433291.1"/>
    </source>
</evidence>
<dbReference type="InterPro" id="IPR000595">
    <property type="entry name" value="cNMP-bd_dom"/>
</dbReference>
<dbReference type="SUPFAM" id="SSF51206">
    <property type="entry name" value="cAMP-binding domain-like"/>
    <property type="match status" value="1"/>
</dbReference>
<name>A0A8J6NT23_9BACT</name>
<protein>
    <submittedName>
        <fullName evidence="2">Cyclic nucleotide-binding domain-containing protein</fullName>
    </submittedName>
</protein>
<dbReference type="SMART" id="SM00100">
    <property type="entry name" value="cNMP"/>
    <property type="match status" value="1"/>
</dbReference>
<gene>
    <name evidence="2" type="ORF">H8D96_15380</name>
</gene>
<dbReference type="CDD" id="cd00038">
    <property type="entry name" value="CAP_ED"/>
    <property type="match status" value="1"/>
</dbReference>
<dbReference type="InterPro" id="IPR018490">
    <property type="entry name" value="cNMP-bd_dom_sf"/>
</dbReference>
<evidence type="ECO:0000313" key="3">
    <source>
        <dbReference type="Proteomes" id="UP000605201"/>
    </source>
</evidence>
<dbReference type="PROSITE" id="PS50042">
    <property type="entry name" value="CNMP_BINDING_3"/>
    <property type="match status" value="1"/>
</dbReference>
<proteinExistence type="predicted"/>
<dbReference type="Pfam" id="PF00027">
    <property type="entry name" value="cNMP_binding"/>
    <property type="match status" value="1"/>
</dbReference>
<feature type="domain" description="Cyclic nucleotide-binding" evidence="1">
    <location>
        <begin position="22"/>
        <end position="120"/>
    </location>
</feature>
<sequence>MIESKYLKDDVKNIRQLCTIPALKSFETGDLAKLLKLSKIRQYADKESIIQEGATDQWLYFLLSGKIRISKNGVLICTIDNTGEVFGEMRIIDGLSRSTSIHAEGQTTCLAVDTSAKHRLDTDEESENLLTLLYKVMMEYISVRLRLSNEKLIEAQQEIARLKKCIPATKPKDQKKQAAHKEFVYTGIIETATGG</sequence>
<dbReference type="EMBL" id="JACNIG010000287">
    <property type="protein sequence ID" value="MBC8433291.1"/>
    <property type="molecule type" value="Genomic_DNA"/>
</dbReference>
<reference evidence="2 3" key="1">
    <citation type="submission" date="2020-08" db="EMBL/GenBank/DDBJ databases">
        <title>Bridging the membrane lipid divide: bacteria of the FCB group superphylum have the potential to synthesize archaeal ether lipids.</title>
        <authorList>
            <person name="Villanueva L."/>
            <person name="Von Meijenfeldt F.A.B."/>
            <person name="Westbye A.B."/>
            <person name="Yadav S."/>
            <person name="Hopmans E.C."/>
            <person name="Dutilh B.E."/>
            <person name="Sinninghe Damste J.S."/>
        </authorList>
    </citation>
    <scope>NUCLEOTIDE SEQUENCE [LARGE SCALE GENOMIC DNA]</scope>
    <source>
        <strain evidence="2">NIOZ-UU17</strain>
    </source>
</reference>
<organism evidence="2 3">
    <name type="scientific">Candidatus Desulfatibia vada</name>
    <dbReference type="NCBI Taxonomy" id="2841696"/>
    <lineage>
        <taxon>Bacteria</taxon>
        <taxon>Pseudomonadati</taxon>
        <taxon>Thermodesulfobacteriota</taxon>
        <taxon>Desulfobacteria</taxon>
        <taxon>Desulfobacterales</taxon>
        <taxon>Desulfobacterales incertae sedis</taxon>
        <taxon>Candidatus Desulfatibia</taxon>
    </lineage>
</organism>
<dbReference type="AlphaFoldDB" id="A0A8J6NT23"/>
<dbReference type="Gene3D" id="2.60.120.10">
    <property type="entry name" value="Jelly Rolls"/>
    <property type="match status" value="1"/>
</dbReference>
<dbReference type="InterPro" id="IPR014710">
    <property type="entry name" value="RmlC-like_jellyroll"/>
</dbReference>
<evidence type="ECO:0000259" key="1">
    <source>
        <dbReference type="PROSITE" id="PS50042"/>
    </source>
</evidence>